<dbReference type="PROSITE" id="PS52016">
    <property type="entry name" value="TONB_DEPENDENT_REC_3"/>
    <property type="match status" value="1"/>
</dbReference>
<accession>A0A9D9GXY7</accession>
<dbReference type="SUPFAM" id="SSF56935">
    <property type="entry name" value="Porins"/>
    <property type="match status" value="1"/>
</dbReference>
<dbReference type="InterPro" id="IPR008969">
    <property type="entry name" value="CarboxyPept-like_regulatory"/>
</dbReference>
<name>A0A9D9GXY7_9BACT</name>
<comment type="subcellular location">
    <subcellularLocation>
        <location evidence="1 10">Cell outer membrane</location>
        <topology evidence="1 10">Multi-pass membrane protein</topology>
    </subcellularLocation>
</comment>
<dbReference type="InterPro" id="IPR012910">
    <property type="entry name" value="Plug_dom"/>
</dbReference>
<keyword evidence="6 11" id="KW-0798">TonB box</keyword>
<dbReference type="Gene3D" id="2.40.170.20">
    <property type="entry name" value="TonB-dependent receptor, beta-barrel domain"/>
    <property type="match status" value="1"/>
</dbReference>
<dbReference type="GO" id="GO:0009279">
    <property type="term" value="C:cell outer membrane"/>
    <property type="evidence" value="ECO:0007669"/>
    <property type="project" value="UniProtKB-SubCell"/>
</dbReference>
<dbReference type="Pfam" id="PF13715">
    <property type="entry name" value="CarbopepD_reg_2"/>
    <property type="match status" value="1"/>
</dbReference>
<sequence>MFIQKVSSRSLRFVLMTFASLVLSIGAVWAQEVKVSGTVTDATGAPLVGVYVLVQGTTTGTSTGINGEYTLDAPANGTLVYSLMGMKDIVAQVNNRSIINVSMEEDAVLLGDAVVTAMGIKRERKALGYAVQDLKSDEIIKNKTSNLVSSMAGKIAGVNITQSGGSAGAGSNIIIRGGTSLERDNQPLFVVDGIIYDNSSNLGGDSGFDGAMRTSTTTGNRVMDINPEDIENMSVLKGPAASALYGSKAAAGVIIITTKKGSEGRVQVDFSSKYTRNWVNRLPEQQDVYKRGYYMTDGTLSDYTTQSWGARYSASDIVYDNMEDFFQGSNVFDNTISISGGNKDGNFYLSASRYDQTGIIPGTSYDKTTFRFNGEQKFGRLTVSANVAYTISNTDKTLTSGGLYNSGGTGALVSVYRWAKSDDMKHWLNADGTKYRMFEGLQELADDVENPYWIINKDVMTDKTNRFTGGINASYKVAEWFDINYRVGYDTYDYSDYTFLAPGSAVKETLQNGQLSENDRKYTYISSNLMLNFHKTFGDWNFNLLLGQSVEDQKSERQRRMGFDFIIDDFYSFDNIATANKQFQSSESRSRLMGLYGEFRVEYKNIAYLTVTGRNDWTSTLPVDNRSYFYPSVSGSFVFTELLPKNDILSFGKIRASWARVGKDTDPYVTSTTLWPSLLFLGGLGVGNNWQRGNPYLKPERTESWEVGLDMRFFEGRLGFDFTYYSNNSKDQIVVPRLSQTTGYILLSTNVGRVTNKGIELAINATPVTTKNFTWETTLNLAHNKGRVHDLMTGQDILYVTDVQVGNAKAASFNTKPAVYDDNGNLVSEAVDGLFMGISGSKWMRDPNGNVVVDSNTGLPRSDGATTHLIGNREPKVSGGWNNSLQYKNWNLSFLFDYRIGGDIYNGTEYMMTNAGLSTRTLDRESITINGVVNTGTDAAPVYEQVSTTYTAGNMYNINGTLTSGEKMIQDYWSAYLNESANFITETNWLRLRSLSISYDFKDLIKGQDIIKGLTATLSGTNLWLWTNYDGLDPENSAAGAGVVGSGSAYIDYCGVPSTAGFSFGINLTF</sequence>
<keyword evidence="4 10" id="KW-0812">Transmembrane</keyword>
<dbReference type="InterPro" id="IPR000531">
    <property type="entry name" value="Beta-barrel_TonB"/>
</dbReference>
<dbReference type="Gene3D" id="2.170.130.10">
    <property type="entry name" value="TonB-dependent receptor, plug domain"/>
    <property type="match status" value="1"/>
</dbReference>
<organism evidence="15 16">
    <name type="scientific">Candidatus Egerieousia excrementavium</name>
    <dbReference type="NCBI Taxonomy" id="2840778"/>
    <lineage>
        <taxon>Bacteria</taxon>
        <taxon>Pseudomonadati</taxon>
        <taxon>Bacteroidota</taxon>
        <taxon>Bacteroidia</taxon>
        <taxon>Bacteroidales</taxon>
        <taxon>Candidatus Egerieousia</taxon>
    </lineage>
</organism>
<protein>
    <submittedName>
        <fullName evidence="15">SusC/RagA family TonB-linked outer membrane protein</fullName>
    </submittedName>
</protein>
<reference evidence="15" key="1">
    <citation type="submission" date="2020-10" db="EMBL/GenBank/DDBJ databases">
        <authorList>
            <person name="Gilroy R."/>
        </authorList>
    </citation>
    <scope>NUCLEOTIDE SEQUENCE</scope>
    <source>
        <strain evidence="15">15467</strain>
    </source>
</reference>
<gene>
    <name evidence="15" type="ORF">IAC68_00535</name>
</gene>
<keyword evidence="7 10" id="KW-0472">Membrane</keyword>
<evidence type="ECO:0000259" key="13">
    <source>
        <dbReference type="Pfam" id="PF00593"/>
    </source>
</evidence>
<keyword evidence="5 12" id="KW-0732">Signal</keyword>
<dbReference type="NCBIfam" id="TIGR04057">
    <property type="entry name" value="SusC_RagA_signa"/>
    <property type="match status" value="1"/>
</dbReference>
<dbReference type="AlphaFoldDB" id="A0A9D9GXY7"/>
<dbReference type="NCBIfam" id="TIGR04056">
    <property type="entry name" value="OMP_RagA_SusC"/>
    <property type="match status" value="1"/>
</dbReference>
<proteinExistence type="inferred from homology"/>
<evidence type="ECO:0000256" key="3">
    <source>
        <dbReference type="ARBA" id="ARBA00022452"/>
    </source>
</evidence>
<reference evidence="15" key="2">
    <citation type="journal article" date="2021" name="PeerJ">
        <title>Extensive microbial diversity within the chicken gut microbiome revealed by metagenomics and culture.</title>
        <authorList>
            <person name="Gilroy R."/>
            <person name="Ravi A."/>
            <person name="Getino M."/>
            <person name="Pursley I."/>
            <person name="Horton D.L."/>
            <person name="Alikhan N.F."/>
            <person name="Baker D."/>
            <person name="Gharbi K."/>
            <person name="Hall N."/>
            <person name="Watson M."/>
            <person name="Adriaenssens E.M."/>
            <person name="Foster-Nyarko E."/>
            <person name="Jarju S."/>
            <person name="Secka A."/>
            <person name="Antonio M."/>
            <person name="Oren A."/>
            <person name="Chaudhuri R.R."/>
            <person name="La Ragione R."/>
            <person name="Hildebrand F."/>
            <person name="Pallen M.J."/>
        </authorList>
    </citation>
    <scope>NUCLEOTIDE SEQUENCE</scope>
    <source>
        <strain evidence="15">15467</strain>
    </source>
</reference>
<keyword evidence="8" id="KW-0675">Receptor</keyword>
<evidence type="ECO:0000256" key="10">
    <source>
        <dbReference type="PROSITE-ProRule" id="PRU01360"/>
    </source>
</evidence>
<feature type="domain" description="TonB-dependent receptor plug" evidence="14">
    <location>
        <begin position="128"/>
        <end position="253"/>
    </location>
</feature>
<feature type="domain" description="TonB-dependent receptor-like beta-barrel" evidence="13">
    <location>
        <begin position="446"/>
        <end position="783"/>
    </location>
</feature>
<evidence type="ECO:0000256" key="8">
    <source>
        <dbReference type="ARBA" id="ARBA00023170"/>
    </source>
</evidence>
<dbReference type="InterPro" id="IPR037066">
    <property type="entry name" value="Plug_dom_sf"/>
</dbReference>
<evidence type="ECO:0000256" key="1">
    <source>
        <dbReference type="ARBA" id="ARBA00004571"/>
    </source>
</evidence>
<evidence type="ECO:0000256" key="5">
    <source>
        <dbReference type="ARBA" id="ARBA00022729"/>
    </source>
</evidence>
<evidence type="ECO:0000256" key="9">
    <source>
        <dbReference type="ARBA" id="ARBA00023237"/>
    </source>
</evidence>
<keyword evidence="3 10" id="KW-1134">Transmembrane beta strand</keyword>
<comment type="similarity">
    <text evidence="10 11">Belongs to the TonB-dependent receptor family.</text>
</comment>
<evidence type="ECO:0000256" key="2">
    <source>
        <dbReference type="ARBA" id="ARBA00022448"/>
    </source>
</evidence>
<dbReference type="GO" id="GO:0015344">
    <property type="term" value="F:siderophore uptake transmembrane transporter activity"/>
    <property type="evidence" value="ECO:0007669"/>
    <property type="project" value="TreeGrafter"/>
</dbReference>
<dbReference type="EMBL" id="JADINB010000011">
    <property type="protein sequence ID" value="MBO8428407.1"/>
    <property type="molecule type" value="Genomic_DNA"/>
</dbReference>
<evidence type="ECO:0000256" key="12">
    <source>
        <dbReference type="SAM" id="SignalP"/>
    </source>
</evidence>
<dbReference type="InterPro" id="IPR036942">
    <property type="entry name" value="Beta-barrel_TonB_sf"/>
</dbReference>
<evidence type="ECO:0000313" key="16">
    <source>
        <dbReference type="Proteomes" id="UP000823635"/>
    </source>
</evidence>
<dbReference type="Pfam" id="PF00593">
    <property type="entry name" value="TonB_dep_Rec_b-barrel"/>
    <property type="match status" value="1"/>
</dbReference>
<dbReference type="GO" id="GO:0044718">
    <property type="term" value="P:siderophore transmembrane transport"/>
    <property type="evidence" value="ECO:0007669"/>
    <property type="project" value="TreeGrafter"/>
</dbReference>
<evidence type="ECO:0000256" key="4">
    <source>
        <dbReference type="ARBA" id="ARBA00022692"/>
    </source>
</evidence>
<keyword evidence="9 10" id="KW-0998">Cell outer membrane</keyword>
<dbReference type="SUPFAM" id="SSF49464">
    <property type="entry name" value="Carboxypeptidase regulatory domain-like"/>
    <property type="match status" value="1"/>
</dbReference>
<dbReference type="PANTHER" id="PTHR30069:SF29">
    <property type="entry name" value="HEMOGLOBIN AND HEMOGLOBIN-HAPTOGLOBIN-BINDING PROTEIN 1-RELATED"/>
    <property type="match status" value="1"/>
</dbReference>
<comment type="caution">
    <text evidence="15">The sequence shown here is derived from an EMBL/GenBank/DDBJ whole genome shotgun (WGS) entry which is preliminary data.</text>
</comment>
<feature type="signal peptide" evidence="12">
    <location>
        <begin position="1"/>
        <end position="30"/>
    </location>
</feature>
<dbReference type="InterPro" id="IPR023997">
    <property type="entry name" value="TonB-dep_OMP_SusC/RagA_CS"/>
</dbReference>
<evidence type="ECO:0000313" key="15">
    <source>
        <dbReference type="EMBL" id="MBO8428407.1"/>
    </source>
</evidence>
<dbReference type="Gene3D" id="2.60.40.1120">
    <property type="entry name" value="Carboxypeptidase-like, regulatory domain"/>
    <property type="match status" value="1"/>
</dbReference>
<keyword evidence="2 10" id="KW-0813">Transport</keyword>
<dbReference type="Pfam" id="PF07715">
    <property type="entry name" value="Plug"/>
    <property type="match status" value="1"/>
</dbReference>
<dbReference type="InterPro" id="IPR023996">
    <property type="entry name" value="TonB-dep_OMP_SusC/RagA"/>
</dbReference>
<evidence type="ECO:0000256" key="6">
    <source>
        <dbReference type="ARBA" id="ARBA00023077"/>
    </source>
</evidence>
<dbReference type="InterPro" id="IPR039426">
    <property type="entry name" value="TonB-dep_rcpt-like"/>
</dbReference>
<dbReference type="Proteomes" id="UP000823635">
    <property type="component" value="Unassembled WGS sequence"/>
</dbReference>
<feature type="chain" id="PRO_5038549352" evidence="12">
    <location>
        <begin position="31"/>
        <end position="1070"/>
    </location>
</feature>
<dbReference type="PANTHER" id="PTHR30069">
    <property type="entry name" value="TONB-DEPENDENT OUTER MEMBRANE RECEPTOR"/>
    <property type="match status" value="1"/>
</dbReference>
<evidence type="ECO:0000256" key="11">
    <source>
        <dbReference type="RuleBase" id="RU003357"/>
    </source>
</evidence>
<evidence type="ECO:0000256" key="7">
    <source>
        <dbReference type="ARBA" id="ARBA00023136"/>
    </source>
</evidence>
<evidence type="ECO:0000259" key="14">
    <source>
        <dbReference type="Pfam" id="PF07715"/>
    </source>
</evidence>